<dbReference type="InterPro" id="IPR044925">
    <property type="entry name" value="His-Me_finger_sf"/>
</dbReference>
<dbReference type="Gene3D" id="1.20.5.2050">
    <property type="match status" value="1"/>
</dbReference>
<protein>
    <submittedName>
        <fullName evidence="2">HNH endonuclease</fullName>
    </submittedName>
</protein>
<organism evidence="2 3">
    <name type="scientific">Escherichia phage vB_EcoS_SCS31</name>
    <dbReference type="NCBI Taxonomy" id="2932865"/>
    <lineage>
        <taxon>Viruses</taxon>
        <taxon>Duplodnaviria</taxon>
        <taxon>Heunggongvirae</taxon>
        <taxon>Uroviricota</taxon>
        <taxon>Caudoviricetes</taxon>
        <taxon>Drexlerviridae</taxon>
        <taxon>Braunvirinae</taxon>
        <taxon>Guelphvirus</taxon>
        <taxon>Guelphvirus SCS31</taxon>
    </lineage>
</organism>
<dbReference type="SUPFAM" id="SSF54060">
    <property type="entry name" value="His-Me finger endonucleases"/>
    <property type="match status" value="1"/>
</dbReference>
<proteinExistence type="predicted"/>
<evidence type="ECO:0000259" key="1">
    <source>
        <dbReference type="SMART" id="SM00507"/>
    </source>
</evidence>
<accession>A0A9E7AE47</accession>
<sequence length="164" mass="19505">MNWNDFLEYRDGRLYWTDPHSTKLKPGDEAGSRHHRGYWYIRRYDKTMSRHRIVWEMHNGPIPEGMEIDHINHVPGDDRIENLRMVTRRQNNQNKKLDGRNTSGHVGVSWSKKTNKWRAMIGIKGEDGKRKTLYVYYGDSFDDAVSARKRAEVEYSFHENHGRS</sequence>
<dbReference type="Gene3D" id="3.90.75.20">
    <property type="match status" value="1"/>
</dbReference>
<keyword evidence="3" id="KW-1185">Reference proteome</keyword>
<name>A0A9E7AE47_9CAUD</name>
<keyword evidence="2" id="KW-0540">Nuclease</keyword>
<dbReference type="EMBL" id="ON081052">
    <property type="protein sequence ID" value="UOX39737.1"/>
    <property type="molecule type" value="Genomic_DNA"/>
</dbReference>
<dbReference type="InterPro" id="IPR003615">
    <property type="entry name" value="HNH_nuc"/>
</dbReference>
<evidence type="ECO:0000313" key="2">
    <source>
        <dbReference type="EMBL" id="UOX39737.1"/>
    </source>
</evidence>
<feature type="domain" description="HNH nuclease" evidence="1">
    <location>
        <begin position="44"/>
        <end position="92"/>
    </location>
</feature>
<dbReference type="SMART" id="SM00507">
    <property type="entry name" value="HNHc"/>
    <property type="match status" value="1"/>
</dbReference>
<reference evidence="2" key="1">
    <citation type="submission" date="2022-03" db="EMBL/GenBank/DDBJ databases">
        <title>Complete genome analysis of the Escherichia phage vB_EcoS_SCS31.</title>
        <authorList>
            <person name="Alexyuk M.S."/>
            <person name="Bogoyavlenskiy A.P."/>
            <person name="Alexyuk P.G."/>
            <person name="Berezin V.E."/>
        </authorList>
    </citation>
    <scope>NUCLEOTIDE SEQUENCE</scope>
</reference>
<dbReference type="Proteomes" id="UP001058457">
    <property type="component" value="Segment"/>
</dbReference>
<keyword evidence="2" id="KW-0378">Hydrolase</keyword>
<evidence type="ECO:0000313" key="3">
    <source>
        <dbReference type="Proteomes" id="UP001058457"/>
    </source>
</evidence>
<dbReference type="Pfam" id="PF13392">
    <property type="entry name" value="HNH_3"/>
    <property type="match status" value="1"/>
</dbReference>
<dbReference type="GO" id="GO:0004519">
    <property type="term" value="F:endonuclease activity"/>
    <property type="evidence" value="ECO:0007669"/>
    <property type="project" value="UniProtKB-KW"/>
</dbReference>
<keyword evidence="2" id="KW-0255">Endonuclease</keyword>